<proteinExistence type="predicted"/>
<evidence type="ECO:0000313" key="1">
    <source>
        <dbReference type="EMBL" id="GEU74470.1"/>
    </source>
</evidence>
<dbReference type="EMBL" id="BKCJ010006890">
    <property type="protein sequence ID" value="GEU74470.1"/>
    <property type="molecule type" value="Genomic_DNA"/>
</dbReference>
<reference evidence="1" key="1">
    <citation type="journal article" date="2019" name="Sci. Rep.">
        <title>Draft genome of Tanacetum cinerariifolium, the natural source of mosquito coil.</title>
        <authorList>
            <person name="Yamashiro T."/>
            <person name="Shiraishi A."/>
            <person name="Satake H."/>
            <person name="Nakayama K."/>
        </authorList>
    </citation>
    <scope>NUCLEOTIDE SEQUENCE</scope>
</reference>
<accession>A0A6L2ML84</accession>
<organism evidence="1">
    <name type="scientific">Tanacetum cinerariifolium</name>
    <name type="common">Dalmatian daisy</name>
    <name type="synonym">Chrysanthemum cinerariifolium</name>
    <dbReference type="NCBI Taxonomy" id="118510"/>
    <lineage>
        <taxon>Eukaryota</taxon>
        <taxon>Viridiplantae</taxon>
        <taxon>Streptophyta</taxon>
        <taxon>Embryophyta</taxon>
        <taxon>Tracheophyta</taxon>
        <taxon>Spermatophyta</taxon>
        <taxon>Magnoliopsida</taxon>
        <taxon>eudicotyledons</taxon>
        <taxon>Gunneridae</taxon>
        <taxon>Pentapetalae</taxon>
        <taxon>asterids</taxon>
        <taxon>campanulids</taxon>
        <taxon>Asterales</taxon>
        <taxon>Asteraceae</taxon>
        <taxon>Asteroideae</taxon>
        <taxon>Anthemideae</taxon>
        <taxon>Anthemidinae</taxon>
        <taxon>Tanacetum</taxon>
    </lineage>
</organism>
<protein>
    <submittedName>
        <fullName evidence="1">Uncharacterized protein</fullName>
    </submittedName>
</protein>
<sequence>MSSDSTASLLPDHPLTHTTPVLVPSLCRTARMAVRLPPTMSHGLFASIAYVAAMSDSAFHKMFRSSYDSLPSPILPVWKRYREDKGPTTGDERLAVSDGCPVMRVESLGLGGVETMPKGQQRAALVVETAVGKPLGLYGVLRHQEIAPREGQMPSVFEVGHGFGSVPEPERLEGVLALKHPTLTTWIDLEDGRTYIDVLAYPPPAPPVQTLPSLEWSSSLLPISPAPFIVPSPMISLTVPSSVASPATAEAEGFLNQLGA</sequence>
<dbReference type="AlphaFoldDB" id="A0A6L2ML84"/>
<name>A0A6L2ML84_TANCI</name>
<comment type="caution">
    <text evidence="1">The sequence shown here is derived from an EMBL/GenBank/DDBJ whole genome shotgun (WGS) entry which is preliminary data.</text>
</comment>
<gene>
    <name evidence="1" type="ORF">Tci_046448</name>
</gene>